<protein>
    <submittedName>
        <fullName evidence="2">6-phosphofructo-2-kinase/fructose-2, 6-bisphosphatase isoform X2</fullName>
    </submittedName>
</protein>
<proteinExistence type="predicted"/>
<dbReference type="SMART" id="SM01065">
    <property type="entry name" value="CBM_2"/>
    <property type="match status" value="1"/>
</dbReference>
<evidence type="ECO:0000313" key="3">
    <source>
        <dbReference type="Proteomes" id="UP000623129"/>
    </source>
</evidence>
<dbReference type="InterPro" id="IPR013784">
    <property type="entry name" value="Carb-bd-like_fold"/>
</dbReference>
<dbReference type="FunFam" id="2.60.40.10:FF:000740">
    <property type="entry name" value="6-phosphofructo-2-kinase/fructose-2,6-bisphosphatase"/>
    <property type="match status" value="1"/>
</dbReference>
<dbReference type="PROSITE" id="PS51166">
    <property type="entry name" value="CBM20"/>
    <property type="match status" value="1"/>
</dbReference>
<dbReference type="GO" id="GO:2001070">
    <property type="term" value="F:starch binding"/>
    <property type="evidence" value="ECO:0007669"/>
    <property type="project" value="InterPro"/>
</dbReference>
<dbReference type="InterPro" id="IPR013783">
    <property type="entry name" value="Ig-like_fold"/>
</dbReference>
<dbReference type="SUPFAM" id="SSF49452">
    <property type="entry name" value="Starch-binding domain-like"/>
    <property type="match status" value="1"/>
</dbReference>
<keyword evidence="2" id="KW-0808">Transferase</keyword>
<dbReference type="EMBL" id="SWLB01000010">
    <property type="protein sequence ID" value="KAF3333611.1"/>
    <property type="molecule type" value="Genomic_DNA"/>
</dbReference>
<gene>
    <name evidence="2" type="ORF">FCM35_KLT01302</name>
</gene>
<evidence type="ECO:0000259" key="1">
    <source>
        <dbReference type="PROSITE" id="PS51166"/>
    </source>
</evidence>
<dbReference type="Proteomes" id="UP000623129">
    <property type="component" value="Unassembled WGS sequence"/>
</dbReference>
<keyword evidence="3" id="KW-1185">Reference proteome</keyword>
<keyword evidence="2" id="KW-0418">Kinase</keyword>
<comment type="caution">
    <text evidence="2">The sequence shown here is derived from an EMBL/GenBank/DDBJ whole genome shotgun (WGS) entry which is preliminary data.</text>
</comment>
<reference evidence="2" key="1">
    <citation type="submission" date="2020-01" db="EMBL/GenBank/DDBJ databases">
        <title>Genome sequence of Kobresia littledalei, the first chromosome-level genome in the family Cyperaceae.</title>
        <authorList>
            <person name="Qu G."/>
        </authorList>
    </citation>
    <scope>NUCLEOTIDE SEQUENCE</scope>
    <source>
        <strain evidence="2">C.B.Clarke</strain>
        <tissue evidence="2">Leaf</tissue>
    </source>
</reference>
<sequence>MGTTMSRSTDSSHGGSYREGGAQLYVSLKMENFRIKGDLVPHVYGSERIIGSWDPSKALSMERELASMWELSFVVPPDHETLDFKFLLKPKYGISPCVVEEGPIRLLTGGLLEGDAKPALFKLNGEEEVLECQVFIKADIVSPLDLAASWRAYRENLQPSRVRGIPDVSINVAPDGAVEDGSGHHLELDLEHYIIPAPSASGTGYMANRAENPKSLFQIGNQWKSEVPMFSSDNSNSAINSNSYTIDIDNYIKESEVDQTRLFSPSTMMESKSVGTFSSLQNKEGQKGLFVDRGVGSPRLVKSASATTLTTNLNLDHESKVFLLHSFYP</sequence>
<evidence type="ECO:0000313" key="2">
    <source>
        <dbReference type="EMBL" id="KAF3333611.1"/>
    </source>
</evidence>
<organism evidence="2 3">
    <name type="scientific">Carex littledalei</name>
    <dbReference type="NCBI Taxonomy" id="544730"/>
    <lineage>
        <taxon>Eukaryota</taxon>
        <taxon>Viridiplantae</taxon>
        <taxon>Streptophyta</taxon>
        <taxon>Embryophyta</taxon>
        <taxon>Tracheophyta</taxon>
        <taxon>Spermatophyta</taxon>
        <taxon>Magnoliopsida</taxon>
        <taxon>Liliopsida</taxon>
        <taxon>Poales</taxon>
        <taxon>Cyperaceae</taxon>
        <taxon>Cyperoideae</taxon>
        <taxon>Cariceae</taxon>
        <taxon>Carex</taxon>
        <taxon>Carex subgen. Euthyceras</taxon>
    </lineage>
</organism>
<accession>A0A833VCA6</accession>
<dbReference type="Gene3D" id="2.60.40.10">
    <property type="entry name" value="Immunoglobulins"/>
    <property type="match status" value="1"/>
</dbReference>
<dbReference type="AlphaFoldDB" id="A0A833VCA6"/>
<feature type="domain" description="CBM20" evidence="1">
    <location>
        <begin position="18"/>
        <end position="125"/>
    </location>
</feature>
<dbReference type="GO" id="GO:0016301">
    <property type="term" value="F:kinase activity"/>
    <property type="evidence" value="ECO:0007669"/>
    <property type="project" value="UniProtKB-KW"/>
</dbReference>
<dbReference type="InterPro" id="IPR002044">
    <property type="entry name" value="CBM20"/>
</dbReference>
<dbReference type="OrthoDB" id="267323at2759"/>
<name>A0A833VCA6_9POAL</name>